<proteinExistence type="predicted"/>
<sequence>MVPCLPKPAGELMAIANYEYQSDFARGYFNEGLEQGLEKGLARGEAEALLTILSARNIDVSDGVRARITGCGDSERLSAWIRRALTIDKVDELFD</sequence>
<evidence type="ECO:0000313" key="2">
    <source>
        <dbReference type="Proteomes" id="UP000635606"/>
    </source>
</evidence>
<dbReference type="AlphaFoldDB" id="A0A8J4EAX0"/>
<keyword evidence="2" id="KW-1185">Reference proteome</keyword>
<name>A0A8J4EAX0_9ACTN</name>
<gene>
    <name evidence="1" type="ORF">Voc01_036870</name>
</gene>
<reference evidence="1" key="1">
    <citation type="submission" date="2021-01" db="EMBL/GenBank/DDBJ databases">
        <title>Whole genome shotgun sequence of Virgisporangium ochraceum NBRC 16418.</title>
        <authorList>
            <person name="Komaki H."/>
            <person name="Tamura T."/>
        </authorList>
    </citation>
    <scope>NUCLEOTIDE SEQUENCE</scope>
    <source>
        <strain evidence="1">NBRC 16418</strain>
    </source>
</reference>
<protein>
    <submittedName>
        <fullName evidence="1">Uncharacterized protein</fullName>
    </submittedName>
</protein>
<comment type="caution">
    <text evidence="1">The sequence shown here is derived from an EMBL/GenBank/DDBJ whole genome shotgun (WGS) entry which is preliminary data.</text>
</comment>
<evidence type="ECO:0000313" key="1">
    <source>
        <dbReference type="EMBL" id="GIJ68770.1"/>
    </source>
</evidence>
<accession>A0A8J4EAX0</accession>
<dbReference type="Proteomes" id="UP000635606">
    <property type="component" value="Unassembled WGS sequence"/>
</dbReference>
<organism evidence="1 2">
    <name type="scientific">Virgisporangium ochraceum</name>
    <dbReference type="NCBI Taxonomy" id="65505"/>
    <lineage>
        <taxon>Bacteria</taxon>
        <taxon>Bacillati</taxon>
        <taxon>Actinomycetota</taxon>
        <taxon>Actinomycetes</taxon>
        <taxon>Micromonosporales</taxon>
        <taxon>Micromonosporaceae</taxon>
        <taxon>Virgisporangium</taxon>
    </lineage>
</organism>
<dbReference type="EMBL" id="BOPH01000049">
    <property type="protein sequence ID" value="GIJ68770.1"/>
    <property type="molecule type" value="Genomic_DNA"/>
</dbReference>